<dbReference type="RefSeq" id="WP_378241692.1">
    <property type="nucleotide sequence ID" value="NZ_JBHRWK010000042.1"/>
</dbReference>
<reference evidence="2" key="1">
    <citation type="journal article" date="2019" name="Int. J. Syst. Evol. Microbiol.">
        <title>The Global Catalogue of Microorganisms (GCM) 10K type strain sequencing project: providing services to taxonomists for standard genome sequencing and annotation.</title>
        <authorList>
            <consortium name="The Broad Institute Genomics Platform"/>
            <consortium name="The Broad Institute Genome Sequencing Center for Infectious Disease"/>
            <person name="Wu L."/>
            <person name="Ma J."/>
        </authorList>
    </citation>
    <scope>NUCLEOTIDE SEQUENCE [LARGE SCALE GENOMIC DNA]</scope>
    <source>
        <strain evidence="2">CGMCC 4.7676</strain>
    </source>
</reference>
<evidence type="ECO:0000313" key="1">
    <source>
        <dbReference type="EMBL" id="MFC3452919.1"/>
    </source>
</evidence>
<accession>A0ABV7P1F5</accession>
<comment type="caution">
    <text evidence="1">The sequence shown here is derived from an EMBL/GenBank/DDBJ whole genome shotgun (WGS) entry which is preliminary data.</text>
</comment>
<proteinExistence type="predicted"/>
<dbReference type="EMBL" id="JBHRWK010000042">
    <property type="protein sequence ID" value="MFC3452919.1"/>
    <property type="molecule type" value="Genomic_DNA"/>
</dbReference>
<name>A0ABV7P1F5_9PSEU</name>
<gene>
    <name evidence="1" type="ORF">ACFOSH_26085</name>
</gene>
<keyword evidence="2" id="KW-1185">Reference proteome</keyword>
<organism evidence="1 2">
    <name type="scientific">Amycolatopsis speibonae</name>
    <dbReference type="NCBI Taxonomy" id="1450224"/>
    <lineage>
        <taxon>Bacteria</taxon>
        <taxon>Bacillati</taxon>
        <taxon>Actinomycetota</taxon>
        <taxon>Actinomycetes</taxon>
        <taxon>Pseudonocardiales</taxon>
        <taxon>Pseudonocardiaceae</taxon>
        <taxon>Amycolatopsis</taxon>
    </lineage>
</organism>
<protein>
    <submittedName>
        <fullName evidence="1">Uncharacterized protein</fullName>
    </submittedName>
</protein>
<sequence>MLGYADDAIIVTAVLRGVVRHVGIDTVRAHWPGTDDGFDTLARLTGIRASTR</sequence>
<evidence type="ECO:0000313" key="2">
    <source>
        <dbReference type="Proteomes" id="UP001595645"/>
    </source>
</evidence>
<dbReference type="Proteomes" id="UP001595645">
    <property type="component" value="Unassembled WGS sequence"/>
</dbReference>